<evidence type="ECO:0000256" key="1">
    <source>
        <dbReference type="ARBA" id="ARBA00022729"/>
    </source>
</evidence>
<dbReference type="PRINTS" id="PR01185">
    <property type="entry name" value="INTEGRINA"/>
</dbReference>
<dbReference type="RefSeq" id="WP_190038432.1">
    <property type="nucleotide sequence ID" value="NZ_BMWD01000023.1"/>
</dbReference>
<dbReference type="PANTHER" id="PTHR23221:SF7">
    <property type="entry name" value="PHOSPHATIDYLINOSITOL-GLYCAN-SPECIFIC PHOSPHOLIPASE D"/>
    <property type="match status" value="1"/>
</dbReference>
<keyword evidence="3" id="KW-0378">Hydrolase</keyword>
<dbReference type="InterPro" id="IPR028994">
    <property type="entry name" value="Integrin_alpha_N"/>
</dbReference>
<keyword evidence="2" id="KW-0677">Repeat</keyword>
<feature type="chain" id="PRO_5037045356" description="Integrin-like protein" evidence="5">
    <location>
        <begin position="29"/>
        <end position="482"/>
    </location>
</feature>
<evidence type="ECO:0000313" key="6">
    <source>
        <dbReference type="EMBL" id="GGX81829.1"/>
    </source>
</evidence>
<reference evidence="6" key="2">
    <citation type="submission" date="2020-09" db="EMBL/GenBank/DDBJ databases">
        <authorList>
            <person name="Sun Q."/>
            <person name="Ohkuma M."/>
        </authorList>
    </citation>
    <scope>NUCLEOTIDE SEQUENCE</scope>
    <source>
        <strain evidence="6">JCM 4956</strain>
    </source>
</reference>
<organism evidence="6 7">
    <name type="scientific">Streptomyces fructofermentans</name>
    <dbReference type="NCBI Taxonomy" id="152141"/>
    <lineage>
        <taxon>Bacteria</taxon>
        <taxon>Bacillati</taxon>
        <taxon>Actinomycetota</taxon>
        <taxon>Actinomycetes</taxon>
        <taxon>Kitasatosporales</taxon>
        <taxon>Streptomycetaceae</taxon>
        <taxon>Streptomyces</taxon>
    </lineage>
</organism>
<dbReference type="GO" id="GO:0007155">
    <property type="term" value="P:cell adhesion"/>
    <property type="evidence" value="ECO:0007669"/>
    <property type="project" value="InterPro"/>
</dbReference>
<dbReference type="PROSITE" id="PS51470">
    <property type="entry name" value="FG_GAP"/>
    <property type="match status" value="4"/>
</dbReference>
<dbReference type="Gene3D" id="2.130.10.130">
    <property type="entry name" value="Integrin alpha, N-terminal"/>
    <property type="match status" value="3"/>
</dbReference>
<accession>A0A918NMT1</accession>
<keyword evidence="7" id="KW-1185">Reference proteome</keyword>
<dbReference type="Proteomes" id="UP000645555">
    <property type="component" value="Unassembled WGS sequence"/>
</dbReference>
<dbReference type="Pfam" id="PF01839">
    <property type="entry name" value="FG-GAP"/>
    <property type="match status" value="6"/>
</dbReference>
<dbReference type="GO" id="GO:0008305">
    <property type="term" value="C:integrin complex"/>
    <property type="evidence" value="ECO:0007669"/>
    <property type="project" value="InterPro"/>
</dbReference>
<proteinExistence type="predicted"/>
<dbReference type="GO" id="GO:0016787">
    <property type="term" value="F:hydrolase activity"/>
    <property type="evidence" value="ECO:0007669"/>
    <property type="project" value="UniProtKB-KW"/>
</dbReference>
<keyword evidence="1 5" id="KW-0732">Signal</keyword>
<dbReference type="SUPFAM" id="SSF69318">
    <property type="entry name" value="Integrin alpha N-terminal domain"/>
    <property type="match status" value="1"/>
</dbReference>
<feature type="signal peptide" evidence="5">
    <location>
        <begin position="1"/>
        <end position="28"/>
    </location>
</feature>
<protein>
    <recommendedName>
        <fullName evidence="8">Integrin-like protein</fullName>
    </recommendedName>
</protein>
<evidence type="ECO:0000256" key="3">
    <source>
        <dbReference type="ARBA" id="ARBA00022801"/>
    </source>
</evidence>
<gene>
    <name evidence="6" type="ORF">GCM10010515_56850</name>
</gene>
<name>A0A918NMT1_9ACTN</name>
<reference evidence="6" key="1">
    <citation type="journal article" date="2014" name="Int. J. Syst. Evol. Microbiol.">
        <title>Complete genome sequence of Corynebacterium casei LMG S-19264T (=DSM 44701T), isolated from a smear-ripened cheese.</title>
        <authorList>
            <consortium name="US DOE Joint Genome Institute (JGI-PGF)"/>
            <person name="Walter F."/>
            <person name="Albersmeier A."/>
            <person name="Kalinowski J."/>
            <person name="Ruckert C."/>
        </authorList>
    </citation>
    <scope>NUCLEOTIDE SEQUENCE</scope>
    <source>
        <strain evidence="6">JCM 4956</strain>
    </source>
</reference>
<evidence type="ECO:0000313" key="7">
    <source>
        <dbReference type="Proteomes" id="UP000645555"/>
    </source>
</evidence>
<evidence type="ECO:0008006" key="8">
    <source>
        <dbReference type="Google" id="ProtNLM"/>
    </source>
</evidence>
<keyword evidence="4" id="KW-0325">Glycoprotein</keyword>
<comment type="caution">
    <text evidence="6">The sequence shown here is derived from an EMBL/GenBank/DDBJ whole genome shotgun (WGS) entry which is preliminary data.</text>
</comment>
<evidence type="ECO:0000256" key="5">
    <source>
        <dbReference type="SAM" id="SignalP"/>
    </source>
</evidence>
<dbReference type="InterPro" id="IPR000413">
    <property type="entry name" value="Integrin_alpha"/>
</dbReference>
<dbReference type="EMBL" id="BMWD01000023">
    <property type="protein sequence ID" value="GGX81829.1"/>
    <property type="molecule type" value="Genomic_DNA"/>
</dbReference>
<dbReference type="InterPro" id="IPR013519">
    <property type="entry name" value="Int_alpha_beta-p"/>
</dbReference>
<evidence type="ECO:0000256" key="4">
    <source>
        <dbReference type="ARBA" id="ARBA00023180"/>
    </source>
</evidence>
<dbReference type="AlphaFoldDB" id="A0A918NMT1"/>
<evidence type="ECO:0000256" key="2">
    <source>
        <dbReference type="ARBA" id="ARBA00022737"/>
    </source>
</evidence>
<dbReference type="InterPro" id="IPR013517">
    <property type="entry name" value="FG-GAP"/>
</dbReference>
<dbReference type="SMART" id="SM00191">
    <property type="entry name" value="Int_alpha"/>
    <property type="match status" value="6"/>
</dbReference>
<sequence>MRRLIVAGAALPAALAASVLLPPAAAHARTPTPSADFNGDGYGDLAVGAPGAAIGGHTLAGAVVVAYGSSAGIKSSKTTTVSQNTSRVPGVAEAFDRFGTSTAAGDFNKDGYTDLAVGSPGEDIPRGNDWGSVTVLWGSPKGLGAGGALSQPLGIEQSGFGTAVTAGDFDGDGHADIAASTGSGTHLWLYLNRSTGQSGEMGFALADFEASAVPATDTGVTALAAGDVDGDGTDDLAASTHPLGRFGGALYLSPGIPANRRAAGDLPPALSLAIGDVDGDGHGDIVSGQPHGPEEMTDGRNGGSVSVLRGSAQGVDSRQAVVITQDTAGVPGVAEEGDRFGWSVELGDVNRDGRADLVAGAVDEGVGLTGYTGSVTVIPGSAKGLTGTGSYAFHQDTAGVPGVAESRDSFGEALALADTNRDGRLDLAVGAPGENGWFGALTSLRGNGVRITFTGGVGFSAETLGLATGEDWFPEFGAPING</sequence>
<dbReference type="PANTHER" id="PTHR23221">
    <property type="entry name" value="GLYCOSYLPHOSPHATIDYLINOSITOL PHOSPHOLIPASE D"/>
    <property type="match status" value="1"/>
</dbReference>